<reference evidence="6 7" key="1">
    <citation type="submission" date="2024-10" db="EMBL/GenBank/DDBJ databases">
        <title>Updated reference genomes for cyclostephanoid diatoms.</title>
        <authorList>
            <person name="Roberts W.R."/>
            <person name="Alverson A.J."/>
        </authorList>
    </citation>
    <scope>NUCLEOTIDE SEQUENCE [LARGE SCALE GENOMIC DNA]</scope>
    <source>
        <strain evidence="6 7">AJA276-08</strain>
    </source>
</reference>
<evidence type="ECO:0000256" key="1">
    <source>
        <dbReference type="ARBA" id="ARBA00013029"/>
    </source>
</evidence>
<dbReference type="InterPro" id="IPR036188">
    <property type="entry name" value="FAD/NAD-bd_sf"/>
</dbReference>
<evidence type="ECO:0000313" key="7">
    <source>
        <dbReference type="Proteomes" id="UP001530315"/>
    </source>
</evidence>
<sequence length="168" mass="18163">MNDGSVGDPFHSLPRGARETARSSEGQHNDARTDIAIALSAAGRGADIANYVEMTGRSSGDRTISDVRAIDRVTGDRFEIRARNVIFRRAVHGRASTEGGTGPRARSTRRCPGRLARTSCCLGITPTDMGLLDYNTSDGRFLFFRGSASLDTLDRDSSSSFPLHLGMR</sequence>
<organism evidence="6 7">
    <name type="scientific">Stephanodiscus triporus</name>
    <dbReference type="NCBI Taxonomy" id="2934178"/>
    <lineage>
        <taxon>Eukaryota</taxon>
        <taxon>Sar</taxon>
        <taxon>Stramenopiles</taxon>
        <taxon>Ochrophyta</taxon>
        <taxon>Bacillariophyta</taxon>
        <taxon>Coscinodiscophyceae</taxon>
        <taxon>Thalassiosirophycidae</taxon>
        <taxon>Stephanodiscales</taxon>
        <taxon>Stephanodiscaceae</taxon>
        <taxon>Stephanodiscus</taxon>
    </lineage>
</organism>
<dbReference type="GO" id="GO:0004368">
    <property type="term" value="F:glycerol-3-phosphate dehydrogenase (quinone) activity"/>
    <property type="evidence" value="ECO:0007669"/>
    <property type="project" value="UniProtKB-EC"/>
</dbReference>
<feature type="compositionally biased region" description="Basic and acidic residues" evidence="5">
    <location>
        <begin position="16"/>
        <end position="31"/>
    </location>
</feature>
<dbReference type="AlphaFoldDB" id="A0ABD3NU80"/>
<proteinExistence type="predicted"/>
<keyword evidence="2" id="KW-0285">Flavoprotein</keyword>
<comment type="caution">
    <text evidence="6">The sequence shown here is derived from an EMBL/GenBank/DDBJ whole genome shotgun (WGS) entry which is preliminary data.</text>
</comment>
<keyword evidence="7" id="KW-1185">Reference proteome</keyword>
<evidence type="ECO:0000256" key="3">
    <source>
        <dbReference type="ARBA" id="ARBA00022827"/>
    </source>
</evidence>
<dbReference type="Proteomes" id="UP001530315">
    <property type="component" value="Unassembled WGS sequence"/>
</dbReference>
<dbReference type="PANTHER" id="PTHR11985">
    <property type="entry name" value="GLYCEROL-3-PHOSPHATE DEHYDROGENASE"/>
    <property type="match status" value="1"/>
</dbReference>
<keyword evidence="4" id="KW-0560">Oxidoreductase</keyword>
<dbReference type="Gene3D" id="3.50.50.60">
    <property type="entry name" value="FAD/NAD(P)-binding domain"/>
    <property type="match status" value="1"/>
</dbReference>
<dbReference type="EC" id="1.1.5.3" evidence="1"/>
<evidence type="ECO:0000256" key="2">
    <source>
        <dbReference type="ARBA" id="ARBA00022630"/>
    </source>
</evidence>
<keyword evidence="3" id="KW-0274">FAD</keyword>
<dbReference type="InterPro" id="IPR000447">
    <property type="entry name" value="G3P_DH_FAD-dep"/>
</dbReference>
<feature type="region of interest" description="Disordered" evidence="5">
    <location>
        <begin position="1"/>
        <end position="31"/>
    </location>
</feature>
<dbReference type="EMBL" id="JALLAZ020001194">
    <property type="protein sequence ID" value="KAL3778904.1"/>
    <property type="molecule type" value="Genomic_DNA"/>
</dbReference>
<gene>
    <name evidence="6" type="ORF">ACHAW5_007236</name>
</gene>
<name>A0ABD3NU80_9STRA</name>
<evidence type="ECO:0000256" key="5">
    <source>
        <dbReference type="SAM" id="MobiDB-lite"/>
    </source>
</evidence>
<evidence type="ECO:0000313" key="6">
    <source>
        <dbReference type="EMBL" id="KAL3778904.1"/>
    </source>
</evidence>
<accession>A0ABD3NU80</accession>
<evidence type="ECO:0000256" key="4">
    <source>
        <dbReference type="ARBA" id="ARBA00023002"/>
    </source>
</evidence>
<dbReference type="PANTHER" id="PTHR11985:SF15">
    <property type="entry name" value="GLYCEROL-3-PHOSPHATE DEHYDROGENASE, MITOCHONDRIAL"/>
    <property type="match status" value="1"/>
</dbReference>
<protein>
    <recommendedName>
        <fullName evidence="1">glycerol-3-phosphate dehydrogenase</fullName>
        <ecNumber evidence="1">1.1.5.3</ecNumber>
    </recommendedName>
</protein>